<proteinExistence type="predicted"/>
<dbReference type="PANTHER" id="PTHR36455:SF1">
    <property type="entry name" value="BLR8292 PROTEIN"/>
    <property type="match status" value="1"/>
</dbReference>
<dbReference type="InterPro" id="IPR008878">
    <property type="entry name" value="Transposase_IS66_Orf2"/>
</dbReference>
<sequence>MTPFDFSKIPNVTLVVCPVDMRSGFASLAQYADTYAGINVELGQDVVVFISRNRRLVKVIHTDDHGRTLITRRLRKGSFEKFLVRQNQRAELGLTAGELEKFLNGETLMVQKDTFF</sequence>
<dbReference type="NCBIfam" id="NF033819">
    <property type="entry name" value="IS66_TnpB"/>
    <property type="match status" value="1"/>
</dbReference>
<organism evidence="1">
    <name type="scientific">gut metagenome</name>
    <dbReference type="NCBI Taxonomy" id="749906"/>
    <lineage>
        <taxon>unclassified sequences</taxon>
        <taxon>metagenomes</taxon>
        <taxon>organismal metagenomes</taxon>
    </lineage>
</organism>
<name>J9FJD0_9ZZZZ</name>
<protein>
    <submittedName>
        <fullName evidence="1">Transposase (Putative), IS66 Orf2 like protein</fullName>
    </submittedName>
</protein>
<dbReference type="PANTHER" id="PTHR36455">
    <property type="match status" value="1"/>
</dbReference>
<evidence type="ECO:0000313" key="1">
    <source>
        <dbReference type="EMBL" id="EJW89747.1"/>
    </source>
</evidence>
<dbReference type="Pfam" id="PF05717">
    <property type="entry name" value="TnpB_IS66"/>
    <property type="match status" value="1"/>
</dbReference>
<dbReference type="EMBL" id="AMCI01009285">
    <property type="protein sequence ID" value="EJW89747.1"/>
    <property type="molecule type" value="Genomic_DNA"/>
</dbReference>
<accession>J9FJD0</accession>
<reference evidence="1" key="1">
    <citation type="journal article" date="2012" name="PLoS ONE">
        <title>Gene sets for utilization of primary and secondary nutrition supplies in the distal gut of endangered iberian lynx.</title>
        <authorList>
            <person name="Alcaide M."/>
            <person name="Messina E."/>
            <person name="Richter M."/>
            <person name="Bargiela R."/>
            <person name="Peplies J."/>
            <person name="Huws S.A."/>
            <person name="Newbold C.J."/>
            <person name="Golyshin P.N."/>
            <person name="Simon M.A."/>
            <person name="Lopez G."/>
            <person name="Yakimov M.M."/>
            <person name="Ferrer M."/>
        </authorList>
    </citation>
    <scope>NUCLEOTIDE SEQUENCE</scope>
</reference>
<gene>
    <name evidence="1" type="ORF">EVA_22145</name>
</gene>
<dbReference type="AlphaFoldDB" id="J9FJD0"/>
<comment type="caution">
    <text evidence="1">The sequence shown here is derived from an EMBL/GenBank/DDBJ whole genome shotgun (WGS) entry which is preliminary data.</text>
</comment>